<dbReference type="EMBL" id="JAHRHJ020000001">
    <property type="protein sequence ID" value="KAH9331180.1"/>
    <property type="molecule type" value="Genomic_DNA"/>
</dbReference>
<dbReference type="Proteomes" id="UP000824469">
    <property type="component" value="Unassembled WGS sequence"/>
</dbReference>
<sequence>NSLLLPCEDVAKSIVIGGWTRLDVGMTPKVWVALDTREGVSGLGAGGCGGNGRGVGVGEGDVEDVVTTTL</sequence>
<gene>
    <name evidence="1" type="ORF">KI387_003288</name>
</gene>
<proteinExistence type="predicted"/>
<evidence type="ECO:0000313" key="1">
    <source>
        <dbReference type="EMBL" id="KAH9331180.1"/>
    </source>
</evidence>
<evidence type="ECO:0000313" key="2">
    <source>
        <dbReference type="Proteomes" id="UP000824469"/>
    </source>
</evidence>
<feature type="non-terminal residue" evidence="1">
    <location>
        <position position="70"/>
    </location>
</feature>
<name>A0AA38H0M9_TAXCH</name>
<dbReference type="AlphaFoldDB" id="A0AA38H0M9"/>
<keyword evidence="2" id="KW-1185">Reference proteome</keyword>
<accession>A0AA38H0M9</accession>
<protein>
    <submittedName>
        <fullName evidence="1">Uncharacterized protein</fullName>
    </submittedName>
</protein>
<comment type="caution">
    <text evidence="1">The sequence shown here is derived from an EMBL/GenBank/DDBJ whole genome shotgun (WGS) entry which is preliminary data.</text>
</comment>
<feature type="non-terminal residue" evidence="1">
    <location>
        <position position="1"/>
    </location>
</feature>
<reference evidence="1 2" key="1">
    <citation type="journal article" date="2021" name="Nat. Plants">
        <title>The Taxus genome provides insights into paclitaxel biosynthesis.</title>
        <authorList>
            <person name="Xiong X."/>
            <person name="Gou J."/>
            <person name="Liao Q."/>
            <person name="Li Y."/>
            <person name="Zhou Q."/>
            <person name="Bi G."/>
            <person name="Li C."/>
            <person name="Du R."/>
            <person name="Wang X."/>
            <person name="Sun T."/>
            <person name="Guo L."/>
            <person name="Liang H."/>
            <person name="Lu P."/>
            <person name="Wu Y."/>
            <person name="Zhang Z."/>
            <person name="Ro D.K."/>
            <person name="Shang Y."/>
            <person name="Huang S."/>
            <person name="Yan J."/>
        </authorList>
    </citation>
    <scope>NUCLEOTIDE SEQUENCE [LARGE SCALE GENOMIC DNA]</scope>
    <source>
        <strain evidence="1">Ta-2019</strain>
    </source>
</reference>
<organism evidence="1 2">
    <name type="scientific">Taxus chinensis</name>
    <name type="common">Chinese yew</name>
    <name type="synonym">Taxus wallichiana var. chinensis</name>
    <dbReference type="NCBI Taxonomy" id="29808"/>
    <lineage>
        <taxon>Eukaryota</taxon>
        <taxon>Viridiplantae</taxon>
        <taxon>Streptophyta</taxon>
        <taxon>Embryophyta</taxon>
        <taxon>Tracheophyta</taxon>
        <taxon>Spermatophyta</taxon>
        <taxon>Pinopsida</taxon>
        <taxon>Pinidae</taxon>
        <taxon>Conifers II</taxon>
        <taxon>Cupressales</taxon>
        <taxon>Taxaceae</taxon>
        <taxon>Taxus</taxon>
    </lineage>
</organism>